<dbReference type="InterPro" id="IPR043129">
    <property type="entry name" value="ATPase_NBD"/>
</dbReference>
<dbReference type="EMBL" id="BDRX01000060">
    <property type="protein sequence ID" value="GBF95099.1"/>
    <property type="molecule type" value="Genomic_DNA"/>
</dbReference>
<dbReference type="SUPFAM" id="SSF53067">
    <property type="entry name" value="Actin-like ATPase domain"/>
    <property type="match status" value="1"/>
</dbReference>
<accession>A0A2V0P694</accession>
<reference evidence="1 2" key="1">
    <citation type="journal article" date="2018" name="Sci. Rep.">
        <title>Raphidocelis subcapitata (=Pseudokirchneriella subcapitata) provides an insight into genome evolution and environmental adaptations in the Sphaeropleales.</title>
        <authorList>
            <person name="Suzuki S."/>
            <person name="Yamaguchi H."/>
            <person name="Nakajima N."/>
            <person name="Kawachi M."/>
        </authorList>
    </citation>
    <scope>NUCLEOTIDE SEQUENCE [LARGE SCALE GENOMIC DNA]</scope>
    <source>
        <strain evidence="1 2">NIES-35</strain>
    </source>
</reference>
<keyword evidence="2" id="KW-1185">Reference proteome</keyword>
<dbReference type="FunCoup" id="A0A2V0P694">
    <property type="interactions" value="15"/>
</dbReference>
<name>A0A2V0P694_9CHLO</name>
<evidence type="ECO:0000313" key="1">
    <source>
        <dbReference type="EMBL" id="GBF95099.1"/>
    </source>
</evidence>
<dbReference type="AlphaFoldDB" id="A0A2V0P694"/>
<dbReference type="Pfam" id="PF00022">
    <property type="entry name" value="Actin"/>
    <property type="match status" value="1"/>
</dbReference>
<comment type="caution">
    <text evidence="1">The sequence shown here is derived from an EMBL/GenBank/DDBJ whole genome shotgun (WGS) entry which is preliminary data.</text>
</comment>
<dbReference type="Gene3D" id="3.30.420.40">
    <property type="match status" value="1"/>
</dbReference>
<organism evidence="1 2">
    <name type="scientific">Raphidocelis subcapitata</name>
    <dbReference type="NCBI Taxonomy" id="307507"/>
    <lineage>
        <taxon>Eukaryota</taxon>
        <taxon>Viridiplantae</taxon>
        <taxon>Chlorophyta</taxon>
        <taxon>core chlorophytes</taxon>
        <taxon>Chlorophyceae</taxon>
        <taxon>CS clade</taxon>
        <taxon>Sphaeropleales</taxon>
        <taxon>Selenastraceae</taxon>
        <taxon>Raphidocelis</taxon>
    </lineage>
</organism>
<dbReference type="Proteomes" id="UP000247498">
    <property type="component" value="Unassembled WGS sequence"/>
</dbReference>
<dbReference type="OrthoDB" id="5132116at2759"/>
<gene>
    <name evidence="1" type="ORF">Rsub_07683</name>
</gene>
<dbReference type="InterPro" id="IPR004000">
    <property type="entry name" value="Actin"/>
</dbReference>
<dbReference type="InParanoid" id="A0A2V0P694"/>
<dbReference type="STRING" id="307507.A0A2V0P694"/>
<proteinExistence type="predicted"/>
<evidence type="ECO:0000313" key="2">
    <source>
        <dbReference type="Proteomes" id="UP000247498"/>
    </source>
</evidence>
<protein>
    <submittedName>
        <fullName evidence="1">Uncharacterized protein</fullName>
    </submittedName>
</protein>
<dbReference type="PANTHER" id="PTHR11937">
    <property type="entry name" value="ACTIN"/>
    <property type="match status" value="1"/>
</dbReference>
<sequence length="181" mass="17938">MSALYGGDQVSALVIDLGSCLCRVGYAGDDTPKAVFPSSAGVMPRAGGGRDAFVGNTALTLCREGLEVVGAVGADDLVADWDLASRMISHAIEDRLGADPSEHALLFAEPTHAPAAASEAAVEALFEAHRPPALHLAKAAALAAAAVGMQSALVVDAGYRGTTGGHPAAAAARVGAGPAGI</sequence>